<protein>
    <submittedName>
        <fullName evidence="2">PPUP9740</fullName>
    </submittedName>
</protein>
<evidence type="ECO:0000313" key="2">
    <source>
        <dbReference type="EMBL" id="JAO03669.1"/>
    </source>
</evidence>
<reference evidence="2" key="1">
    <citation type="submission" date="2014-12" db="EMBL/GenBank/DDBJ databases">
        <title>Parallel Evolution in Life History Adaptation Evident in the Tissue-Specific Poeciliopsis prolifica transcriptome.</title>
        <authorList>
            <person name="Jue N.K."/>
            <person name="Foley R.J."/>
            <person name="Obergfell C."/>
            <person name="Reznick D.N."/>
            <person name="O'Neill R.J."/>
            <person name="O'Neill M.J."/>
        </authorList>
    </citation>
    <scope>NUCLEOTIDE SEQUENCE</scope>
</reference>
<dbReference type="EMBL" id="GBYX01478021">
    <property type="protein sequence ID" value="JAO03669.1"/>
    <property type="molecule type" value="Transcribed_RNA"/>
</dbReference>
<sequence length="108" mass="11736">VQPQTPTLRPGAVQFAQSHHHDPLGLGADLHHAACFETSPGKENNHFNDALRSTTTPLVDTIQIPRGTDTYNLADVTHAKRHQSQGKVPPIGRGAAVWVNCELFLISL</sequence>
<feature type="region of interest" description="Disordered" evidence="1">
    <location>
        <begin position="1"/>
        <end position="20"/>
    </location>
</feature>
<name>A0A0S7EHB3_9TELE</name>
<evidence type="ECO:0000256" key="1">
    <source>
        <dbReference type="SAM" id="MobiDB-lite"/>
    </source>
</evidence>
<feature type="non-terminal residue" evidence="2">
    <location>
        <position position="1"/>
    </location>
</feature>
<dbReference type="AlphaFoldDB" id="A0A0S7EHB3"/>
<gene>
    <name evidence="2" type="primary">PPUP9740</name>
</gene>
<proteinExistence type="predicted"/>
<organism evidence="2">
    <name type="scientific">Poeciliopsis prolifica</name>
    <name type="common">blackstripe livebearer</name>
    <dbReference type="NCBI Taxonomy" id="188132"/>
    <lineage>
        <taxon>Eukaryota</taxon>
        <taxon>Metazoa</taxon>
        <taxon>Chordata</taxon>
        <taxon>Craniata</taxon>
        <taxon>Vertebrata</taxon>
        <taxon>Euteleostomi</taxon>
        <taxon>Actinopterygii</taxon>
        <taxon>Neopterygii</taxon>
        <taxon>Teleostei</taxon>
        <taxon>Neoteleostei</taxon>
        <taxon>Acanthomorphata</taxon>
        <taxon>Ovalentaria</taxon>
        <taxon>Atherinomorphae</taxon>
        <taxon>Cyprinodontiformes</taxon>
        <taxon>Poeciliidae</taxon>
        <taxon>Poeciliinae</taxon>
        <taxon>Poeciliopsis</taxon>
    </lineage>
</organism>
<accession>A0A0S7EHB3</accession>